<organism evidence="1 2">
    <name type="scientific">Limnothrix redekei LRLZ20PSL1</name>
    <dbReference type="NCBI Taxonomy" id="3112953"/>
    <lineage>
        <taxon>Bacteria</taxon>
        <taxon>Bacillati</taxon>
        <taxon>Cyanobacteriota</taxon>
        <taxon>Cyanophyceae</taxon>
        <taxon>Pseudanabaenales</taxon>
        <taxon>Pseudanabaenaceae</taxon>
        <taxon>Limnothrix</taxon>
    </lineage>
</organism>
<name>A0ABW7C9X2_9CYAN</name>
<reference evidence="2" key="1">
    <citation type="journal article" date="2024" name="Algal Res.">
        <title>Biochemical, toxicological and genomic investigation of a high-biomass producing Limnothrix strain isolated from Italian shallow drinking water reservoir.</title>
        <authorList>
            <person name="Simonazzi M."/>
            <person name="Shishido T.K."/>
            <person name="Delbaje E."/>
            <person name="Wahlsten M."/>
            <person name="Fewer D.P."/>
            <person name="Sivonen K."/>
            <person name="Pezzolesi L."/>
            <person name="Pistocchi R."/>
        </authorList>
    </citation>
    <scope>NUCLEOTIDE SEQUENCE [LARGE SCALE GENOMIC DNA]</scope>
    <source>
        <strain evidence="2">LRLZ20PSL1</strain>
    </source>
</reference>
<keyword evidence="2" id="KW-1185">Reference proteome</keyword>
<gene>
    <name evidence="1" type="ORF">VPK24_09970</name>
</gene>
<dbReference type="RefSeq" id="WP_393012715.1">
    <property type="nucleotide sequence ID" value="NZ_JAZAQF010000059.1"/>
</dbReference>
<comment type="caution">
    <text evidence="1">The sequence shown here is derived from an EMBL/GenBank/DDBJ whole genome shotgun (WGS) entry which is preliminary data.</text>
</comment>
<dbReference type="PANTHER" id="PTHR34235">
    <property type="entry name" value="SLR1203 PROTEIN-RELATED"/>
    <property type="match status" value="1"/>
</dbReference>
<accession>A0ABW7C9X2</accession>
<protein>
    <submittedName>
        <fullName evidence="1">DUF29 domain-containing protein</fullName>
    </submittedName>
</protein>
<sequence length="152" mass="17993">MTSKTIAPITYDSDYYGWVQQQAELLRSGQFDQLDLENLLEEVESLGRSEKRALTSQIVRLYWHLLKWQYQPQKRSNSWAFSIEDARDEILELLDENPSFRRDLADWIVKSYEQSRKKAARETGLPIDTFPIEPPFTWEMAMTLPIEYVARD</sequence>
<evidence type="ECO:0000313" key="2">
    <source>
        <dbReference type="Proteomes" id="UP001604335"/>
    </source>
</evidence>
<dbReference type="Pfam" id="PF01724">
    <property type="entry name" value="DUF29"/>
    <property type="match status" value="1"/>
</dbReference>
<evidence type="ECO:0000313" key="1">
    <source>
        <dbReference type="EMBL" id="MFG3817962.1"/>
    </source>
</evidence>
<proteinExistence type="predicted"/>
<dbReference type="InterPro" id="IPR002636">
    <property type="entry name" value="DUF29"/>
</dbReference>
<dbReference type="Proteomes" id="UP001604335">
    <property type="component" value="Unassembled WGS sequence"/>
</dbReference>
<dbReference type="EMBL" id="JAZAQF010000059">
    <property type="protein sequence ID" value="MFG3817962.1"/>
    <property type="molecule type" value="Genomic_DNA"/>
</dbReference>
<dbReference type="Gene3D" id="1.20.1220.20">
    <property type="entry name" value="Uncharcterised protein PF01724"/>
    <property type="match status" value="1"/>
</dbReference>